<dbReference type="GO" id="GO:0016787">
    <property type="term" value="F:hydrolase activity"/>
    <property type="evidence" value="ECO:0007669"/>
    <property type="project" value="UniProtKB-KW"/>
</dbReference>
<dbReference type="SUPFAM" id="SSF53474">
    <property type="entry name" value="alpha/beta-Hydrolases"/>
    <property type="match status" value="1"/>
</dbReference>
<dbReference type="RefSeq" id="WP_037273766.1">
    <property type="nucleotide sequence ID" value="NZ_QHKI01000027.1"/>
</dbReference>
<dbReference type="AlphaFoldDB" id="A0A428Z3R6"/>
<organism evidence="2 3">
    <name type="scientific">Kibdelosporangium aridum</name>
    <dbReference type="NCBI Taxonomy" id="2030"/>
    <lineage>
        <taxon>Bacteria</taxon>
        <taxon>Bacillati</taxon>
        <taxon>Actinomycetota</taxon>
        <taxon>Actinomycetes</taxon>
        <taxon>Pseudonocardiales</taxon>
        <taxon>Pseudonocardiaceae</taxon>
        <taxon>Kibdelosporangium</taxon>
    </lineage>
</organism>
<name>A0A428Z3R6_KIBAR</name>
<evidence type="ECO:0000313" key="3">
    <source>
        <dbReference type="Proteomes" id="UP000287547"/>
    </source>
</evidence>
<evidence type="ECO:0000313" key="2">
    <source>
        <dbReference type="EMBL" id="RSM80865.1"/>
    </source>
</evidence>
<dbReference type="InterPro" id="IPR022742">
    <property type="entry name" value="Hydrolase_4"/>
</dbReference>
<comment type="caution">
    <text evidence="2">The sequence shown here is derived from an EMBL/GenBank/DDBJ whole genome shotgun (WGS) entry which is preliminary data.</text>
</comment>
<sequence length="261" mass="29018">MQQVELTSIDGIRLDAAWHQARAQGQRGVVVQAHGINANMTEGGMFVRLAEQLAEADFNVLRFSFRGHGDSGGTQRGMTIAGEMLDLQAAVEHMVGRFRGPLAIVASSFGAVSTSMSLPWLGDRLDRLVLWNPVLDLQRTFVNPELPWGKENFNLDQQKLLVTQGFLMLDGEFEVGRVLFEEFRHYEPLKYLTTSAVHALVVHGDRDSAISYDIARQAAATKPNTEFHTVRGSDHGFDTRQREDEAVAVTAGWLTNNREPV</sequence>
<dbReference type="Pfam" id="PF12146">
    <property type="entry name" value="Hydrolase_4"/>
    <property type="match status" value="1"/>
</dbReference>
<dbReference type="Gene3D" id="3.40.50.1820">
    <property type="entry name" value="alpha/beta hydrolase"/>
    <property type="match status" value="1"/>
</dbReference>
<keyword evidence="2" id="KW-0378">Hydrolase</keyword>
<dbReference type="InterPro" id="IPR029058">
    <property type="entry name" value="AB_hydrolase_fold"/>
</dbReference>
<dbReference type="Proteomes" id="UP000287547">
    <property type="component" value="Unassembled WGS sequence"/>
</dbReference>
<accession>A0A428Z3R6</accession>
<dbReference type="EMBL" id="QHKI01000027">
    <property type="protein sequence ID" value="RSM80865.1"/>
    <property type="molecule type" value="Genomic_DNA"/>
</dbReference>
<dbReference type="OrthoDB" id="5902829at2"/>
<reference evidence="2 3" key="1">
    <citation type="submission" date="2018-05" db="EMBL/GenBank/DDBJ databases">
        <title>Evolution of GPA BGCs.</title>
        <authorList>
            <person name="Waglechner N."/>
            <person name="Wright G.D."/>
        </authorList>
    </citation>
    <scope>NUCLEOTIDE SEQUENCE [LARGE SCALE GENOMIC DNA]</scope>
    <source>
        <strain evidence="2 3">A82846</strain>
    </source>
</reference>
<proteinExistence type="predicted"/>
<feature type="domain" description="Serine aminopeptidase S33" evidence="1">
    <location>
        <begin position="26"/>
        <end position="144"/>
    </location>
</feature>
<evidence type="ECO:0000259" key="1">
    <source>
        <dbReference type="Pfam" id="PF12146"/>
    </source>
</evidence>
<gene>
    <name evidence="2" type="ORF">DMH04_28495</name>
</gene>
<protein>
    <submittedName>
        <fullName evidence="2">Alpha/beta hydrolase</fullName>
    </submittedName>
</protein>